<dbReference type="GO" id="GO:0016779">
    <property type="term" value="F:nucleotidyltransferase activity"/>
    <property type="evidence" value="ECO:0007669"/>
    <property type="project" value="UniProtKB-KW"/>
</dbReference>
<dbReference type="GeneID" id="92380946"/>
<dbReference type="InterPro" id="IPR036616">
    <property type="entry name" value="Poly(ADP-ribose)pol_reg_dom_sf"/>
</dbReference>
<dbReference type="Pfam" id="PF00644">
    <property type="entry name" value="PARP"/>
    <property type="match status" value="1"/>
</dbReference>
<dbReference type="GO" id="GO:0006302">
    <property type="term" value="P:double-strand break repair"/>
    <property type="evidence" value="ECO:0007669"/>
    <property type="project" value="TreeGrafter"/>
</dbReference>
<feature type="domain" description="PARP catalytic" evidence="15">
    <location>
        <begin position="352"/>
        <end position="573"/>
    </location>
</feature>
<dbReference type="InterPro" id="IPR004102">
    <property type="entry name" value="Poly(ADP-ribose)pol_reg_dom"/>
</dbReference>
<sequence>MAAKGKSTQRRSATGGANSKGASAKISPVKKSTARKGQQKTTKKTPVVTKPVPTKTTAAAGVKKKVDAAVTTQAPVTGGKRERFLRKGRGVVDVHSGKVDTCHVYERDGTVFQFTLNQTNISSNNNKFYITQLLEDDARKNYFIFARWGRVGAVGQYMLEPYLDARSAEQDFCSKFREKTRNDWVDRGRFKKVPGKYEYMEVDYGEDDDDDAGGEKPGKKKKAEKPVRESKLPKEVQDLMRLIGCRESMSQVLRELEVDTERMPLGKISKAQILRAYEVLKEIEKKLKRPLKQLEELSSRFYTLIPHAFGTRRPPVINTVDVVRQKREMLETLAELEVASTLVDMKDDEALHPLDNIYRKMKCAIQPLKPQSEVYKRIVQYVRNTQGPTHDAYTLQVVEVFTLRREDEEERYKPFKKMDNRQMLWHGSRITNFLGILSQGLRIAPPEAPCTGYMFGKGIYLSDVCSKSANYCHPPRDTNTGLLLLCEVALGKQKEYENAHYMLEPEKGTNSTKGVGRMYPDPKGAEVVKGVLWPKGCIKEDSRSTSLIYPEHIIYDVRQCVLRYLVRVSFEYK</sequence>
<dbReference type="GO" id="GO:1990404">
    <property type="term" value="F:NAD+-protein mono-ADP-ribosyltransferase activity"/>
    <property type="evidence" value="ECO:0007669"/>
    <property type="project" value="TreeGrafter"/>
</dbReference>
<comment type="subcellular location">
    <subcellularLocation>
        <location evidence="1">Nucleus</location>
    </subcellularLocation>
</comment>
<dbReference type="EMBL" id="CZPT02000213">
    <property type="protein sequence ID" value="SCU65090.1"/>
    <property type="molecule type" value="Genomic_DNA"/>
</dbReference>
<dbReference type="SUPFAM" id="SSF47587">
    <property type="entry name" value="Domain of poly(ADP-ribose) polymerase"/>
    <property type="match status" value="1"/>
</dbReference>
<evidence type="ECO:0000256" key="9">
    <source>
        <dbReference type="ARBA" id="ARBA00023027"/>
    </source>
</evidence>
<dbReference type="GO" id="GO:0070212">
    <property type="term" value="P:protein poly-ADP-ribosylation"/>
    <property type="evidence" value="ECO:0007669"/>
    <property type="project" value="TreeGrafter"/>
</dbReference>
<evidence type="ECO:0000256" key="14">
    <source>
        <dbReference type="SAM" id="MobiDB-lite"/>
    </source>
</evidence>
<keyword evidence="3 13" id="KW-0808">Transferase</keyword>
<dbReference type="InterPro" id="IPR036930">
    <property type="entry name" value="WGR_dom_sf"/>
</dbReference>
<dbReference type="PANTHER" id="PTHR10459:SF60">
    <property type="entry name" value="POLY [ADP-RIBOSE] POLYMERASE 2"/>
    <property type="match status" value="1"/>
</dbReference>
<keyword evidence="11" id="KW-0539">Nucleus</keyword>
<gene>
    <name evidence="18" type="ORF">TEOVI_000701200</name>
</gene>
<evidence type="ECO:0000256" key="12">
    <source>
        <dbReference type="ARBA" id="ARBA00033987"/>
    </source>
</evidence>
<feature type="region of interest" description="Disordered" evidence="14">
    <location>
        <begin position="204"/>
        <end position="230"/>
    </location>
</feature>
<dbReference type="PROSITE" id="PS51977">
    <property type="entry name" value="WGR"/>
    <property type="match status" value="1"/>
</dbReference>
<evidence type="ECO:0000256" key="8">
    <source>
        <dbReference type="ARBA" id="ARBA00022833"/>
    </source>
</evidence>
<dbReference type="PANTHER" id="PTHR10459">
    <property type="entry name" value="DNA LIGASE"/>
    <property type="match status" value="1"/>
</dbReference>
<keyword evidence="4" id="KW-0548">Nucleotidyltransferase</keyword>
<feature type="domain" description="PARP alpha-helical" evidence="16">
    <location>
        <begin position="229"/>
        <end position="344"/>
    </location>
</feature>
<dbReference type="InterPro" id="IPR050800">
    <property type="entry name" value="ARTD/PARP"/>
</dbReference>
<comment type="catalytic activity">
    <reaction evidence="12">
        <text>NAD(+) + (ADP-D-ribosyl)n-acceptor = nicotinamide + (ADP-D-ribosyl)n+1-acceptor + H(+).</text>
        <dbReference type="EC" id="2.4.2.30"/>
    </reaction>
</comment>
<evidence type="ECO:0000259" key="17">
    <source>
        <dbReference type="PROSITE" id="PS51977"/>
    </source>
</evidence>
<evidence type="ECO:0000256" key="1">
    <source>
        <dbReference type="ARBA" id="ARBA00004123"/>
    </source>
</evidence>
<evidence type="ECO:0000256" key="13">
    <source>
        <dbReference type="RuleBase" id="RU362114"/>
    </source>
</evidence>
<dbReference type="GO" id="GO:0008270">
    <property type="term" value="F:zinc ion binding"/>
    <property type="evidence" value="ECO:0007669"/>
    <property type="project" value="UniProtKB-KW"/>
</dbReference>
<dbReference type="InterPro" id="IPR008893">
    <property type="entry name" value="WGR_domain"/>
</dbReference>
<dbReference type="GO" id="GO:0003950">
    <property type="term" value="F:NAD+ poly-ADP-ribosyltransferase activity"/>
    <property type="evidence" value="ECO:0007669"/>
    <property type="project" value="UniProtKB-UniRule"/>
</dbReference>
<organism evidence="18 19">
    <name type="scientific">Trypanosoma equiperdum</name>
    <dbReference type="NCBI Taxonomy" id="5694"/>
    <lineage>
        <taxon>Eukaryota</taxon>
        <taxon>Discoba</taxon>
        <taxon>Euglenozoa</taxon>
        <taxon>Kinetoplastea</taxon>
        <taxon>Metakinetoplastina</taxon>
        <taxon>Trypanosomatida</taxon>
        <taxon>Trypanosomatidae</taxon>
        <taxon>Trypanosoma</taxon>
    </lineage>
</organism>
<keyword evidence="8" id="KW-0862">Zinc</keyword>
<evidence type="ECO:0000256" key="7">
    <source>
        <dbReference type="ARBA" id="ARBA00022771"/>
    </source>
</evidence>
<evidence type="ECO:0000313" key="19">
    <source>
        <dbReference type="Proteomes" id="UP000195570"/>
    </source>
</evidence>
<comment type="caution">
    <text evidence="18">The sequence shown here is derived from an EMBL/GenBank/DDBJ whole genome shotgun (WGS) entry which is preliminary data.</text>
</comment>
<evidence type="ECO:0000259" key="15">
    <source>
        <dbReference type="PROSITE" id="PS51059"/>
    </source>
</evidence>
<dbReference type="Gene3D" id="1.20.142.10">
    <property type="entry name" value="Poly(ADP-ribose) polymerase, regulatory domain"/>
    <property type="match status" value="1"/>
</dbReference>
<evidence type="ECO:0000256" key="10">
    <source>
        <dbReference type="ARBA" id="ARBA00023125"/>
    </source>
</evidence>
<evidence type="ECO:0000256" key="3">
    <source>
        <dbReference type="ARBA" id="ARBA00022679"/>
    </source>
</evidence>
<evidence type="ECO:0000256" key="2">
    <source>
        <dbReference type="ARBA" id="ARBA00022676"/>
    </source>
</evidence>
<dbReference type="PROSITE" id="PS51059">
    <property type="entry name" value="PARP_CATALYTIC"/>
    <property type="match status" value="1"/>
</dbReference>
<keyword evidence="9 13" id="KW-0520">NAD</keyword>
<feature type="domain" description="WGR" evidence="17">
    <location>
        <begin position="101"/>
        <end position="197"/>
    </location>
</feature>
<feature type="compositionally biased region" description="Polar residues" evidence="14">
    <location>
        <begin position="10"/>
        <end position="21"/>
    </location>
</feature>
<dbReference type="AlphaFoldDB" id="A0A1G4I0B9"/>
<keyword evidence="7" id="KW-0863">Zinc-finger</keyword>
<evidence type="ECO:0000256" key="4">
    <source>
        <dbReference type="ARBA" id="ARBA00022695"/>
    </source>
</evidence>
<dbReference type="GO" id="GO:0003677">
    <property type="term" value="F:DNA binding"/>
    <property type="evidence" value="ECO:0007669"/>
    <property type="project" value="UniProtKB-KW"/>
</dbReference>
<dbReference type="CDD" id="cd01437">
    <property type="entry name" value="parp_like"/>
    <property type="match status" value="1"/>
</dbReference>
<dbReference type="Pfam" id="PF02877">
    <property type="entry name" value="PARP_reg"/>
    <property type="match status" value="1"/>
</dbReference>
<name>A0A1G4I0B9_TRYEQ</name>
<dbReference type="VEuPathDB" id="TriTrypDB:TEOVI_000701200"/>
<dbReference type="Proteomes" id="UP000195570">
    <property type="component" value="Unassembled WGS sequence"/>
</dbReference>
<dbReference type="InterPro" id="IPR012317">
    <property type="entry name" value="Poly(ADP-ribose)pol_cat_dom"/>
</dbReference>
<dbReference type="RefSeq" id="XP_067076745.1">
    <property type="nucleotide sequence ID" value="XM_067220644.1"/>
</dbReference>
<dbReference type="FunFam" id="3.90.228.10:FF:000017">
    <property type="entry name" value="Poly [ADP-ribose] polymerase"/>
    <property type="match status" value="1"/>
</dbReference>
<dbReference type="PROSITE" id="PS51060">
    <property type="entry name" value="PARP_ALPHA_HD"/>
    <property type="match status" value="1"/>
</dbReference>
<evidence type="ECO:0000256" key="6">
    <source>
        <dbReference type="ARBA" id="ARBA00022737"/>
    </source>
</evidence>
<dbReference type="Gene3D" id="2.20.140.10">
    <property type="entry name" value="WGR domain"/>
    <property type="match status" value="1"/>
</dbReference>
<proteinExistence type="predicted"/>
<dbReference type="GO" id="GO:0005730">
    <property type="term" value="C:nucleolus"/>
    <property type="evidence" value="ECO:0007669"/>
    <property type="project" value="TreeGrafter"/>
</dbReference>
<evidence type="ECO:0000256" key="5">
    <source>
        <dbReference type="ARBA" id="ARBA00022723"/>
    </source>
</evidence>
<evidence type="ECO:0000256" key="11">
    <source>
        <dbReference type="ARBA" id="ARBA00023242"/>
    </source>
</evidence>
<keyword evidence="19" id="KW-1185">Reference proteome</keyword>
<feature type="region of interest" description="Disordered" evidence="14">
    <location>
        <begin position="1"/>
        <end position="48"/>
    </location>
</feature>
<keyword evidence="10" id="KW-0238">DNA-binding</keyword>
<reference evidence="18" key="1">
    <citation type="submission" date="2016-09" db="EMBL/GenBank/DDBJ databases">
        <authorList>
            <person name="Hebert L."/>
            <person name="Moumen B."/>
        </authorList>
    </citation>
    <scope>NUCLEOTIDE SEQUENCE [LARGE SCALE GENOMIC DNA]</scope>
    <source>
        <strain evidence="18">OVI</strain>
    </source>
</reference>
<dbReference type="FunFam" id="1.20.142.10:FF:000001">
    <property type="entry name" value="Poly [ADP-ribose] polymerase"/>
    <property type="match status" value="1"/>
</dbReference>
<dbReference type="SMART" id="SM00773">
    <property type="entry name" value="WGR"/>
    <property type="match status" value="1"/>
</dbReference>
<evidence type="ECO:0000259" key="16">
    <source>
        <dbReference type="PROSITE" id="PS51060"/>
    </source>
</evidence>
<dbReference type="SMR" id="A0A1G4I0B9"/>
<dbReference type="Gene3D" id="3.90.228.10">
    <property type="match status" value="1"/>
</dbReference>
<dbReference type="SUPFAM" id="SSF142921">
    <property type="entry name" value="WGR domain-like"/>
    <property type="match status" value="1"/>
</dbReference>
<evidence type="ECO:0000313" key="18">
    <source>
        <dbReference type="EMBL" id="SCU65090.1"/>
    </source>
</evidence>
<protein>
    <recommendedName>
        <fullName evidence="13">Poly [ADP-ribose] polymerase</fullName>
        <shortName evidence="13">PARP</shortName>
        <ecNumber evidence="13">2.4.2.-</ecNumber>
    </recommendedName>
</protein>
<keyword evidence="5" id="KW-0479">Metal-binding</keyword>
<dbReference type="FunFam" id="2.20.140.10:FF:000002">
    <property type="entry name" value="Poly [ADP-ribose] polymerase"/>
    <property type="match status" value="1"/>
</dbReference>
<accession>A0A1G4I0B9</accession>
<dbReference type="SUPFAM" id="SSF56399">
    <property type="entry name" value="ADP-ribosylation"/>
    <property type="match status" value="1"/>
</dbReference>
<dbReference type="Pfam" id="PF05406">
    <property type="entry name" value="WGR"/>
    <property type="match status" value="1"/>
</dbReference>
<dbReference type="CDD" id="cd08003">
    <property type="entry name" value="WGR_PARP2_like"/>
    <property type="match status" value="1"/>
</dbReference>
<keyword evidence="2 13" id="KW-0328">Glycosyltransferase</keyword>
<keyword evidence="6" id="KW-0677">Repeat</keyword>
<feature type="compositionally biased region" description="Basic residues" evidence="14">
    <location>
        <begin position="32"/>
        <end position="43"/>
    </location>
</feature>
<dbReference type="EC" id="2.4.2.-" evidence="13"/>